<keyword evidence="5 7" id="KW-0808">Transferase</keyword>
<accession>A0A2J8I7S8</accession>
<evidence type="ECO:0000256" key="6">
    <source>
        <dbReference type="ARBA" id="ARBA00048019"/>
    </source>
</evidence>
<evidence type="ECO:0000256" key="5">
    <source>
        <dbReference type="ARBA" id="ARBA00022679"/>
    </source>
</evidence>
<dbReference type="InterPro" id="IPR000891">
    <property type="entry name" value="PYR_CT"/>
</dbReference>
<evidence type="ECO:0000256" key="7">
    <source>
        <dbReference type="RuleBase" id="RU003523"/>
    </source>
</evidence>
<dbReference type="InterPro" id="IPR054691">
    <property type="entry name" value="LeuA/HCS_post-cat"/>
</dbReference>
<dbReference type="AlphaFoldDB" id="A0A2J8I7S8"/>
<gene>
    <name evidence="10" type="primary">nifV</name>
    <name evidence="10" type="ORF">C1N32_00720</name>
</gene>
<dbReference type="Gene3D" id="3.20.20.70">
    <property type="entry name" value="Aldolase class I"/>
    <property type="match status" value="1"/>
</dbReference>
<dbReference type="GO" id="GO:0004410">
    <property type="term" value="F:homocitrate synthase activity"/>
    <property type="evidence" value="ECO:0007669"/>
    <property type="project" value="UniProtKB-UniRule"/>
</dbReference>
<dbReference type="InterPro" id="IPR013477">
    <property type="entry name" value="NifV/FrbC"/>
</dbReference>
<dbReference type="InterPro" id="IPR002034">
    <property type="entry name" value="AIPM/Hcit_synth_CS"/>
</dbReference>
<evidence type="ECO:0000256" key="3">
    <source>
        <dbReference type="ARBA" id="ARBA00012974"/>
    </source>
</evidence>
<keyword evidence="8" id="KW-0535">Nitrogen fixation</keyword>
<evidence type="ECO:0000256" key="8">
    <source>
        <dbReference type="RuleBase" id="RU367143"/>
    </source>
</evidence>
<organism evidence="10 11">
    <name type="scientific">Vibrio diazotrophicus</name>
    <dbReference type="NCBI Taxonomy" id="685"/>
    <lineage>
        <taxon>Bacteria</taxon>
        <taxon>Pseudomonadati</taxon>
        <taxon>Pseudomonadota</taxon>
        <taxon>Gammaproteobacteria</taxon>
        <taxon>Vibrionales</taxon>
        <taxon>Vibrionaceae</taxon>
        <taxon>Vibrio</taxon>
    </lineage>
</organism>
<dbReference type="NCBIfam" id="TIGR02660">
    <property type="entry name" value="nifV_homocitr"/>
    <property type="match status" value="1"/>
</dbReference>
<comment type="function">
    <text evidence="1 8">This protein is a Fe-Mo-cofactor biosynthetic component.</text>
</comment>
<dbReference type="PROSITE" id="PS50991">
    <property type="entry name" value="PYR_CT"/>
    <property type="match status" value="1"/>
</dbReference>
<dbReference type="OrthoDB" id="9803573at2"/>
<dbReference type="CDD" id="cd07939">
    <property type="entry name" value="DRE_TIM_NifV"/>
    <property type="match status" value="1"/>
</dbReference>
<evidence type="ECO:0000313" key="10">
    <source>
        <dbReference type="EMBL" id="PNI06568.1"/>
    </source>
</evidence>
<dbReference type="GO" id="GO:0019752">
    <property type="term" value="P:carboxylic acid metabolic process"/>
    <property type="evidence" value="ECO:0007669"/>
    <property type="project" value="UniProtKB-UniRule"/>
</dbReference>
<reference evidence="10 11" key="1">
    <citation type="submission" date="2018-01" db="EMBL/GenBank/DDBJ databases">
        <title>Draft genome sequences of six Vibrio diazotrophicus strains isolated from deep-sea sediments of the Baltic Sea.</title>
        <authorList>
            <person name="Castillo D."/>
            <person name="Vandieken V."/>
            <person name="Chiang O."/>
            <person name="Middelboe M."/>
        </authorList>
    </citation>
    <scope>NUCLEOTIDE SEQUENCE [LARGE SCALE GENOMIC DNA]</scope>
    <source>
        <strain evidence="10 11">60.27F</strain>
    </source>
</reference>
<dbReference type="Proteomes" id="UP000236449">
    <property type="component" value="Unassembled WGS sequence"/>
</dbReference>
<evidence type="ECO:0000313" key="11">
    <source>
        <dbReference type="Proteomes" id="UP000236449"/>
    </source>
</evidence>
<dbReference type="GO" id="GO:0009399">
    <property type="term" value="P:nitrogen fixation"/>
    <property type="evidence" value="ECO:0007669"/>
    <property type="project" value="UniProtKB-UniRule"/>
</dbReference>
<dbReference type="PROSITE" id="PS00816">
    <property type="entry name" value="AIPM_HOMOCIT_SYNTH_2"/>
    <property type="match status" value="1"/>
</dbReference>
<evidence type="ECO:0000256" key="1">
    <source>
        <dbReference type="ARBA" id="ARBA00003050"/>
    </source>
</evidence>
<protein>
    <recommendedName>
        <fullName evidence="4 8">Homocitrate synthase</fullName>
        <ecNumber evidence="3 8">2.3.3.14</ecNumber>
    </recommendedName>
</protein>
<dbReference type="Pfam" id="PF22617">
    <property type="entry name" value="HCS_D2"/>
    <property type="match status" value="1"/>
</dbReference>
<comment type="caution">
    <text evidence="10">The sequence shown here is derived from an EMBL/GenBank/DDBJ whole genome shotgun (WGS) entry which is preliminary data.</text>
</comment>
<proteinExistence type="inferred from homology"/>
<evidence type="ECO:0000256" key="4">
    <source>
        <dbReference type="ARBA" id="ARBA00020735"/>
    </source>
</evidence>
<name>A0A2J8I7S8_VIBDI</name>
<dbReference type="PANTHER" id="PTHR42880">
    <property type="entry name" value="HOMOCITRATE SYNTHASE"/>
    <property type="match status" value="1"/>
</dbReference>
<dbReference type="PANTHER" id="PTHR42880:SF1">
    <property type="entry name" value="ISOPROPYLMALATE_HOMOCITRATE_CITRAMALATE SYNTHASE FAMILY PROTEIN"/>
    <property type="match status" value="1"/>
</dbReference>
<evidence type="ECO:0000256" key="2">
    <source>
        <dbReference type="ARBA" id="ARBA00006154"/>
    </source>
</evidence>
<dbReference type="SUPFAM" id="SSF51569">
    <property type="entry name" value="Aldolase"/>
    <property type="match status" value="1"/>
</dbReference>
<dbReference type="EMBL" id="POSK01000001">
    <property type="protein sequence ID" value="PNI06568.1"/>
    <property type="molecule type" value="Genomic_DNA"/>
</dbReference>
<dbReference type="PROSITE" id="PS00815">
    <property type="entry name" value="AIPM_HOMOCIT_SYNTH_1"/>
    <property type="match status" value="1"/>
</dbReference>
<sequence>MVTGIAEPIHRSVIINDTTLRDGEQGPGVAFTIEEKMHIAMLLEMAGVPELEVGIPAMGAEEQYVISSVCHSLSTARTMGWCRMLEHDVHCASGLGLNWVDLSIPVSSQQIRSKLNLTPKALFERCERVISQALNAGLKVCVGMEDASRADADMLYRVAEVAEKCGAGRIRFADTNGILDPFSTYHVITQLYAHTDLEIEMHAHNDLGLATANSLAAIRAGAASVNTTVNGLGERAGNAALEEISVALTVLQQTPSNIDLRQLPTICNYVHLASGRPQTAQKAITGNVVFTHESGIHVDGLLKDINNYQGFSPSLVGREHHFVLGKHSGVSAIMRIYRDMGIVLTESQCEQIKQQLRVWSERRKSVPTTDDLLEFAIHHQQIA</sequence>
<comment type="similarity">
    <text evidence="2 7">Belongs to the alpha-IPM synthase/homocitrate synthase family.</text>
</comment>
<feature type="domain" description="Pyruvate carboxyltransferase" evidence="9">
    <location>
        <begin position="13"/>
        <end position="264"/>
    </location>
</feature>
<evidence type="ECO:0000259" key="9">
    <source>
        <dbReference type="PROSITE" id="PS50991"/>
    </source>
</evidence>
<dbReference type="EC" id="2.3.3.14" evidence="3 8"/>
<dbReference type="Pfam" id="PF00682">
    <property type="entry name" value="HMGL-like"/>
    <property type="match status" value="1"/>
</dbReference>
<comment type="catalytic activity">
    <reaction evidence="6 8">
        <text>acetyl-CoA + 2-oxoglutarate + H2O = (2R)-homocitrate + CoA + H(+)</text>
        <dbReference type="Rhea" id="RHEA:12929"/>
        <dbReference type="ChEBI" id="CHEBI:15377"/>
        <dbReference type="ChEBI" id="CHEBI:15378"/>
        <dbReference type="ChEBI" id="CHEBI:16810"/>
        <dbReference type="ChEBI" id="CHEBI:57287"/>
        <dbReference type="ChEBI" id="CHEBI:57288"/>
        <dbReference type="ChEBI" id="CHEBI:58884"/>
        <dbReference type="EC" id="2.3.3.14"/>
    </reaction>
</comment>
<dbReference type="Gene3D" id="1.10.238.260">
    <property type="match status" value="1"/>
</dbReference>
<dbReference type="RefSeq" id="WP_102965109.1">
    <property type="nucleotide sequence ID" value="NZ_POSK01000001.1"/>
</dbReference>
<dbReference type="InterPro" id="IPR013785">
    <property type="entry name" value="Aldolase_TIM"/>
</dbReference>